<gene>
    <name evidence="1" type="ORF">LAESUDRAFT_309356</name>
</gene>
<organism evidence="1 2">
    <name type="scientific">Laetiporus sulphureus 93-53</name>
    <dbReference type="NCBI Taxonomy" id="1314785"/>
    <lineage>
        <taxon>Eukaryota</taxon>
        <taxon>Fungi</taxon>
        <taxon>Dikarya</taxon>
        <taxon>Basidiomycota</taxon>
        <taxon>Agaricomycotina</taxon>
        <taxon>Agaricomycetes</taxon>
        <taxon>Polyporales</taxon>
        <taxon>Laetiporus</taxon>
    </lineage>
</organism>
<dbReference type="AlphaFoldDB" id="A0A165DA30"/>
<dbReference type="Proteomes" id="UP000076871">
    <property type="component" value="Unassembled WGS sequence"/>
</dbReference>
<dbReference type="GeneID" id="63818974"/>
<protein>
    <submittedName>
        <fullName evidence="1">Uncharacterized protein</fullName>
    </submittedName>
</protein>
<sequence length="114" mass="13161">MALRLRNMLLWLRRTDGMLQMHRRWTCFPHACHPVYGSHAQKDAPQGHLRFGERVANPGRRLGRMQSQTTLNFIRDDTAPRFVSSHESSSTPLRCSPFIPDEHGSAWAEIYSDT</sequence>
<reference evidence="1 2" key="1">
    <citation type="journal article" date="2016" name="Mol. Biol. Evol.">
        <title>Comparative Genomics of Early-Diverging Mushroom-Forming Fungi Provides Insights into the Origins of Lignocellulose Decay Capabilities.</title>
        <authorList>
            <person name="Nagy L.G."/>
            <person name="Riley R."/>
            <person name="Tritt A."/>
            <person name="Adam C."/>
            <person name="Daum C."/>
            <person name="Floudas D."/>
            <person name="Sun H."/>
            <person name="Yadav J.S."/>
            <person name="Pangilinan J."/>
            <person name="Larsson K.H."/>
            <person name="Matsuura K."/>
            <person name="Barry K."/>
            <person name="Labutti K."/>
            <person name="Kuo R."/>
            <person name="Ohm R.A."/>
            <person name="Bhattacharya S.S."/>
            <person name="Shirouzu T."/>
            <person name="Yoshinaga Y."/>
            <person name="Martin F.M."/>
            <person name="Grigoriev I.V."/>
            <person name="Hibbett D.S."/>
        </authorList>
    </citation>
    <scope>NUCLEOTIDE SEQUENCE [LARGE SCALE GENOMIC DNA]</scope>
    <source>
        <strain evidence="1 2">93-53</strain>
    </source>
</reference>
<keyword evidence="2" id="KW-1185">Reference proteome</keyword>
<dbReference type="RefSeq" id="XP_040762158.1">
    <property type="nucleotide sequence ID" value="XM_040901943.1"/>
</dbReference>
<evidence type="ECO:0000313" key="1">
    <source>
        <dbReference type="EMBL" id="KZT04418.1"/>
    </source>
</evidence>
<proteinExistence type="predicted"/>
<dbReference type="InParanoid" id="A0A165DA30"/>
<name>A0A165DA30_9APHY</name>
<dbReference type="EMBL" id="KV427637">
    <property type="protein sequence ID" value="KZT04418.1"/>
    <property type="molecule type" value="Genomic_DNA"/>
</dbReference>
<accession>A0A165DA30</accession>
<evidence type="ECO:0000313" key="2">
    <source>
        <dbReference type="Proteomes" id="UP000076871"/>
    </source>
</evidence>